<dbReference type="InterPro" id="IPR011711">
    <property type="entry name" value="GntR_C"/>
</dbReference>
<dbReference type="SMART" id="SM00345">
    <property type="entry name" value="HTH_GNTR"/>
    <property type="match status" value="1"/>
</dbReference>
<evidence type="ECO:0000259" key="4">
    <source>
        <dbReference type="PROSITE" id="PS50949"/>
    </source>
</evidence>
<dbReference type="InterPro" id="IPR036388">
    <property type="entry name" value="WH-like_DNA-bd_sf"/>
</dbReference>
<keyword evidence="1" id="KW-0805">Transcription regulation</keyword>
<keyword evidence="6" id="KW-1185">Reference proteome</keyword>
<accession>A0ABS2N6E1</accession>
<dbReference type="CDD" id="cd07377">
    <property type="entry name" value="WHTH_GntR"/>
    <property type="match status" value="1"/>
</dbReference>
<proteinExistence type="predicted"/>
<evidence type="ECO:0000256" key="1">
    <source>
        <dbReference type="ARBA" id="ARBA00023015"/>
    </source>
</evidence>
<name>A0ABS2N6E1_9BACI</name>
<dbReference type="PANTHER" id="PTHR43537:SF44">
    <property type="entry name" value="GNTR FAMILY REGULATORY PROTEIN"/>
    <property type="match status" value="1"/>
</dbReference>
<gene>
    <name evidence="5" type="ORF">JOC48_004332</name>
</gene>
<dbReference type="InterPro" id="IPR008920">
    <property type="entry name" value="TF_FadR/GntR_C"/>
</dbReference>
<dbReference type="PANTHER" id="PTHR43537">
    <property type="entry name" value="TRANSCRIPTIONAL REGULATOR, GNTR FAMILY"/>
    <property type="match status" value="1"/>
</dbReference>
<feature type="domain" description="HTH gntR-type" evidence="4">
    <location>
        <begin position="4"/>
        <end position="72"/>
    </location>
</feature>
<organism evidence="5 6">
    <name type="scientific">Aquibacillus albus</name>
    <dbReference type="NCBI Taxonomy" id="1168171"/>
    <lineage>
        <taxon>Bacteria</taxon>
        <taxon>Bacillati</taxon>
        <taxon>Bacillota</taxon>
        <taxon>Bacilli</taxon>
        <taxon>Bacillales</taxon>
        <taxon>Bacillaceae</taxon>
        <taxon>Aquibacillus</taxon>
    </lineage>
</organism>
<evidence type="ECO:0000313" key="5">
    <source>
        <dbReference type="EMBL" id="MBM7573729.1"/>
    </source>
</evidence>
<keyword evidence="2 5" id="KW-0238">DNA-binding</keyword>
<dbReference type="EMBL" id="JAFBDR010000048">
    <property type="protein sequence ID" value="MBM7573729.1"/>
    <property type="molecule type" value="Genomic_DNA"/>
</dbReference>
<dbReference type="GO" id="GO:0003677">
    <property type="term" value="F:DNA binding"/>
    <property type="evidence" value="ECO:0007669"/>
    <property type="project" value="UniProtKB-KW"/>
</dbReference>
<dbReference type="Proteomes" id="UP001296943">
    <property type="component" value="Unassembled WGS sequence"/>
</dbReference>
<keyword evidence="3" id="KW-0804">Transcription</keyword>
<sequence>MALYNLSEQLLQDIGKQIINGDLKPGTVLPKVETLSKNRGVSRTVVREALKGLVARRLVMSSTKVGTIVRERSEWLWMDPNVLLWASESNNQKLFYMQLLELRLAIEPAGVHLAAQNATEKDKEEIRFRYNQLESSFDNVLEWPNADYEFHNSILLAAHNELMLSLVKNLREVLIKGRQINRNVNKSLSDDEERYKGLLLHKAVMEAICAGDGQLAQEKMREQLLRLVEIVKAYPS</sequence>
<dbReference type="InterPro" id="IPR000524">
    <property type="entry name" value="Tscrpt_reg_HTH_GntR"/>
</dbReference>
<evidence type="ECO:0000256" key="2">
    <source>
        <dbReference type="ARBA" id="ARBA00023125"/>
    </source>
</evidence>
<protein>
    <submittedName>
        <fullName evidence="5">DNA-binding FadR family transcriptional regulator</fullName>
    </submittedName>
</protein>
<dbReference type="Pfam" id="PF07729">
    <property type="entry name" value="FCD"/>
    <property type="match status" value="1"/>
</dbReference>
<evidence type="ECO:0000313" key="6">
    <source>
        <dbReference type="Proteomes" id="UP001296943"/>
    </source>
</evidence>
<dbReference type="InterPro" id="IPR036390">
    <property type="entry name" value="WH_DNA-bd_sf"/>
</dbReference>
<dbReference type="Pfam" id="PF00392">
    <property type="entry name" value="GntR"/>
    <property type="match status" value="1"/>
</dbReference>
<dbReference type="SUPFAM" id="SSF46785">
    <property type="entry name" value="Winged helix' DNA-binding domain"/>
    <property type="match status" value="1"/>
</dbReference>
<comment type="caution">
    <text evidence="5">The sequence shown here is derived from an EMBL/GenBank/DDBJ whole genome shotgun (WGS) entry which is preliminary data.</text>
</comment>
<dbReference type="PROSITE" id="PS50949">
    <property type="entry name" value="HTH_GNTR"/>
    <property type="match status" value="1"/>
</dbReference>
<reference evidence="5 6" key="1">
    <citation type="submission" date="2021-01" db="EMBL/GenBank/DDBJ databases">
        <title>Genomic Encyclopedia of Type Strains, Phase IV (KMG-IV): sequencing the most valuable type-strain genomes for metagenomic binning, comparative biology and taxonomic classification.</title>
        <authorList>
            <person name="Goeker M."/>
        </authorList>
    </citation>
    <scope>NUCLEOTIDE SEQUENCE [LARGE SCALE GENOMIC DNA]</scope>
    <source>
        <strain evidence="5 6">DSM 23711</strain>
    </source>
</reference>
<dbReference type="RefSeq" id="WP_204502383.1">
    <property type="nucleotide sequence ID" value="NZ_JAFBDR010000048.1"/>
</dbReference>
<dbReference type="Gene3D" id="1.20.120.530">
    <property type="entry name" value="GntR ligand-binding domain-like"/>
    <property type="match status" value="1"/>
</dbReference>
<dbReference type="SMART" id="SM00895">
    <property type="entry name" value="FCD"/>
    <property type="match status" value="1"/>
</dbReference>
<dbReference type="SUPFAM" id="SSF48008">
    <property type="entry name" value="GntR ligand-binding domain-like"/>
    <property type="match status" value="1"/>
</dbReference>
<dbReference type="Gene3D" id="1.10.10.10">
    <property type="entry name" value="Winged helix-like DNA-binding domain superfamily/Winged helix DNA-binding domain"/>
    <property type="match status" value="1"/>
</dbReference>
<evidence type="ECO:0000256" key="3">
    <source>
        <dbReference type="ARBA" id="ARBA00023163"/>
    </source>
</evidence>